<feature type="compositionally biased region" description="Low complexity" evidence="5">
    <location>
        <begin position="116"/>
        <end position="131"/>
    </location>
</feature>
<name>A0A183CUI1_9BILA</name>
<dbReference type="PRINTS" id="PR00094">
    <property type="entry name" value="ADENYLTKNASE"/>
</dbReference>
<dbReference type="AlphaFoldDB" id="A0A183CUI1"/>
<reference evidence="9" key="1">
    <citation type="submission" date="2016-06" db="UniProtKB">
        <authorList>
            <consortium name="WormBaseParasite"/>
        </authorList>
    </citation>
    <scope>IDENTIFICATION</scope>
</reference>
<dbReference type="OrthoDB" id="442176at2759"/>
<dbReference type="InterPro" id="IPR027417">
    <property type="entry name" value="P-loop_NTPase"/>
</dbReference>
<evidence type="ECO:0000256" key="3">
    <source>
        <dbReference type="ARBA" id="ARBA00022777"/>
    </source>
</evidence>
<evidence type="ECO:0000256" key="1">
    <source>
        <dbReference type="ARBA" id="ARBA00022679"/>
    </source>
</evidence>
<dbReference type="Gene3D" id="3.40.50.300">
    <property type="entry name" value="P-loop containing nucleotide triphosphate hydrolases"/>
    <property type="match status" value="1"/>
</dbReference>
<sequence length="283" mass="31722">MIAACLCIKNLLSSFFEIVVNKMHNRMVRFLLVIPTLLLAPHNLCWNGLITGLIYNKPNDPIEFLENAIGKVRQNPDLEYKWDSFVDEEVFRRYEESAENDLKIVPVEKVRKPSKSRSSAAASRQTQRSGSKTSVTGSPTVATVATAAIDLPLRPTSIMQAAESAKIPDVPIILFMGGPGGGKTRHAARVQEALGKFGLVHICMPDMIRAAIAKYQNNYPEWKEAAQRYQRGELIPNNLALSLVKAEMGKHQDAKAFFLEGFPREARQVEDFEREVSKIQEIR</sequence>
<feature type="region of interest" description="Disordered" evidence="5">
    <location>
        <begin position="114"/>
        <end position="138"/>
    </location>
</feature>
<dbReference type="Pfam" id="PF00406">
    <property type="entry name" value="ADK"/>
    <property type="match status" value="1"/>
</dbReference>
<dbReference type="Proteomes" id="UP000271098">
    <property type="component" value="Unassembled WGS sequence"/>
</dbReference>
<keyword evidence="6" id="KW-0812">Transmembrane</keyword>
<dbReference type="WBParaSite" id="GPUH_0000012101-mRNA-1">
    <property type="protein sequence ID" value="GPUH_0000012101-mRNA-1"/>
    <property type="gene ID" value="GPUH_0000012101"/>
</dbReference>
<keyword evidence="8" id="KW-1185">Reference proteome</keyword>
<feature type="transmembrane region" description="Helical" evidence="6">
    <location>
        <begin position="30"/>
        <end position="55"/>
    </location>
</feature>
<dbReference type="PANTHER" id="PTHR23359">
    <property type="entry name" value="NUCLEOTIDE KINASE"/>
    <property type="match status" value="1"/>
</dbReference>
<comment type="similarity">
    <text evidence="4">Belongs to the adenylate kinase family.</text>
</comment>
<keyword evidence="6" id="KW-1133">Transmembrane helix</keyword>
<gene>
    <name evidence="7" type="ORF">GPUH_LOCUS122</name>
</gene>
<keyword evidence="3 4" id="KW-0418">Kinase</keyword>
<dbReference type="GO" id="GO:0005524">
    <property type="term" value="F:ATP binding"/>
    <property type="evidence" value="ECO:0007669"/>
    <property type="project" value="InterPro"/>
</dbReference>
<protein>
    <submittedName>
        <fullName evidence="9">Adenylate kinase</fullName>
    </submittedName>
</protein>
<evidence type="ECO:0000256" key="6">
    <source>
        <dbReference type="SAM" id="Phobius"/>
    </source>
</evidence>
<evidence type="ECO:0000256" key="5">
    <source>
        <dbReference type="SAM" id="MobiDB-lite"/>
    </source>
</evidence>
<dbReference type="CDD" id="cd01428">
    <property type="entry name" value="ADK"/>
    <property type="match status" value="1"/>
</dbReference>
<proteinExistence type="inferred from homology"/>
<accession>A0A183CUI1</accession>
<dbReference type="InterPro" id="IPR000850">
    <property type="entry name" value="Adenylat/UMP-CMP_kin"/>
</dbReference>
<evidence type="ECO:0000313" key="8">
    <source>
        <dbReference type="Proteomes" id="UP000271098"/>
    </source>
</evidence>
<dbReference type="SUPFAM" id="SSF52540">
    <property type="entry name" value="P-loop containing nucleoside triphosphate hydrolases"/>
    <property type="match status" value="1"/>
</dbReference>
<evidence type="ECO:0000313" key="9">
    <source>
        <dbReference type="WBParaSite" id="GPUH_0000012101-mRNA-1"/>
    </source>
</evidence>
<organism evidence="9">
    <name type="scientific">Gongylonema pulchrum</name>
    <dbReference type="NCBI Taxonomy" id="637853"/>
    <lineage>
        <taxon>Eukaryota</taxon>
        <taxon>Metazoa</taxon>
        <taxon>Ecdysozoa</taxon>
        <taxon>Nematoda</taxon>
        <taxon>Chromadorea</taxon>
        <taxon>Rhabditida</taxon>
        <taxon>Spirurina</taxon>
        <taxon>Spiruromorpha</taxon>
        <taxon>Spiruroidea</taxon>
        <taxon>Gongylonematidae</taxon>
        <taxon>Gongylonema</taxon>
    </lineage>
</organism>
<keyword evidence="2" id="KW-0547">Nucleotide-binding</keyword>
<evidence type="ECO:0000256" key="4">
    <source>
        <dbReference type="RuleBase" id="RU003330"/>
    </source>
</evidence>
<evidence type="ECO:0000313" key="7">
    <source>
        <dbReference type="EMBL" id="VDK27365.1"/>
    </source>
</evidence>
<evidence type="ECO:0000256" key="2">
    <source>
        <dbReference type="ARBA" id="ARBA00022741"/>
    </source>
</evidence>
<reference evidence="7 8" key="2">
    <citation type="submission" date="2018-11" db="EMBL/GenBank/DDBJ databases">
        <authorList>
            <consortium name="Pathogen Informatics"/>
        </authorList>
    </citation>
    <scope>NUCLEOTIDE SEQUENCE [LARGE SCALE GENOMIC DNA]</scope>
</reference>
<keyword evidence="6" id="KW-0472">Membrane</keyword>
<dbReference type="EMBL" id="UYRT01000082">
    <property type="protein sequence ID" value="VDK27365.1"/>
    <property type="molecule type" value="Genomic_DNA"/>
</dbReference>
<dbReference type="GO" id="GO:0006139">
    <property type="term" value="P:nucleobase-containing compound metabolic process"/>
    <property type="evidence" value="ECO:0007669"/>
    <property type="project" value="InterPro"/>
</dbReference>
<keyword evidence="1 4" id="KW-0808">Transferase</keyword>
<dbReference type="GO" id="GO:0019205">
    <property type="term" value="F:nucleobase-containing compound kinase activity"/>
    <property type="evidence" value="ECO:0007669"/>
    <property type="project" value="InterPro"/>
</dbReference>